<dbReference type="FunFam" id="3.40.50.300:FF:000160">
    <property type="entry name" value="ATP-dependent RNA helicase DDX3X"/>
    <property type="match status" value="1"/>
</dbReference>
<evidence type="ECO:0000259" key="13">
    <source>
        <dbReference type="PROSITE" id="PS51194"/>
    </source>
</evidence>
<feature type="compositionally biased region" description="Polar residues" evidence="11">
    <location>
        <begin position="664"/>
        <end position="673"/>
    </location>
</feature>
<evidence type="ECO:0000256" key="11">
    <source>
        <dbReference type="SAM" id="MobiDB-lite"/>
    </source>
</evidence>
<keyword evidence="5 10" id="KW-0067">ATP-binding</keyword>
<accession>A0A7U3NRX2</accession>
<evidence type="ECO:0000259" key="14">
    <source>
        <dbReference type="PROSITE" id="PS51195"/>
    </source>
</evidence>
<evidence type="ECO:0000256" key="8">
    <source>
        <dbReference type="ARBA" id="ARBA00047984"/>
    </source>
</evidence>
<dbReference type="CDD" id="cd18787">
    <property type="entry name" value="SF2_C_DEAD"/>
    <property type="match status" value="1"/>
</dbReference>
<dbReference type="InterPro" id="IPR011545">
    <property type="entry name" value="DEAD/DEAH_box_helicase_dom"/>
</dbReference>
<dbReference type="AlphaFoldDB" id="A0A7U3NRX2"/>
<feature type="region of interest" description="Disordered" evidence="11">
    <location>
        <begin position="111"/>
        <end position="158"/>
    </location>
</feature>
<evidence type="ECO:0000256" key="6">
    <source>
        <dbReference type="ARBA" id="ARBA00022884"/>
    </source>
</evidence>
<dbReference type="CDD" id="cd18051">
    <property type="entry name" value="DEADc_DDX3"/>
    <property type="match status" value="1"/>
</dbReference>
<dbReference type="GO" id="GO:0003723">
    <property type="term" value="F:RNA binding"/>
    <property type="evidence" value="ECO:0007669"/>
    <property type="project" value="UniProtKB-KW"/>
</dbReference>
<evidence type="ECO:0000313" key="15">
    <source>
        <dbReference type="EMBL" id="QOW95196.1"/>
    </source>
</evidence>
<feature type="region of interest" description="Disordered" evidence="11">
    <location>
        <begin position="172"/>
        <end position="214"/>
    </location>
</feature>
<dbReference type="InterPro" id="IPR014001">
    <property type="entry name" value="Helicase_ATP-bd"/>
</dbReference>
<dbReference type="PROSITE" id="PS51194">
    <property type="entry name" value="HELICASE_CTER"/>
    <property type="match status" value="1"/>
</dbReference>
<dbReference type="SUPFAM" id="SSF52540">
    <property type="entry name" value="P-loop containing nucleoside triphosphate hydrolases"/>
    <property type="match status" value="1"/>
</dbReference>
<feature type="short sequence motif" description="Q motif" evidence="9">
    <location>
        <begin position="257"/>
        <end position="285"/>
    </location>
</feature>
<dbReference type="InterPro" id="IPR014014">
    <property type="entry name" value="RNA_helicase_DEAD_Q_motif"/>
</dbReference>
<dbReference type="SMART" id="SM00487">
    <property type="entry name" value="DEXDc"/>
    <property type="match status" value="1"/>
</dbReference>
<name>A0A7U3NRX2_PTYFL</name>
<evidence type="ECO:0000259" key="12">
    <source>
        <dbReference type="PROSITE" id="PS51192"/>
    </source>
</evidence>
<evidence type="ECO:0000256" key="9">
    <source>
        <dbReference type="PROSITE-ProRule" id="PRU00552"/>
    </source>
</evidence>
<keyword evidence="6" id="KW-0694">RNA-binding</keyword>
<dbReference type="Pfam" id="PF00270">
    <property type="entry name" value="DEAD"/>
    <property type="match status" value="1"/>
</dbReference>
<dbReference type="EMBL" id="MN917172">
    <property type="protein sequence ID" value="QOW95196.1"/>
    <property type="molecule type" value="mRNA"/>
</dbReference>
<dbReference type="PANTHER" id="PTHR47958">
    <property type="entry name" value="ATP-DEPENDENT RNA HELICASE DBP3"/>
    <property type="match status" value="1"/>
</dbReference>
<feature type="region of interest" description="Disordered" evidence="11">
    <location>
        <begin position="24"/>
        <end position="74"/>
    </location>
</feature>
<keyword evidence="2 10" id="KW-0547">Nucleotide-binding</keyword>
<protein>
    <recommendedName>
        <fullName evidence="1">RNA helicase</fullName>
        <ecNumber evidence="1">3.6.4.13</ecNumber>
    </recommendedName>
</protein>
<dbReference type="Gene3D" id="3.40.50.300">
    <property type="entry name" value="P-loop containing nucleotide triphosphate hydrolases"/>
    <property type="match status" value="2"/>
</dbReference>
<evidence type="ECO:0000256" key="7">
    <source>
        <dbReference type="ARBA" id="ARBA00024358"/>
    </source>
</evidence>
<evidence type="ECO:0000256" key="4">
    <source>
        <dbReference type="ARBA" id="ARBA00022806"/>
    </source>
</evidence>
<evidence type="ECO:0000256" key="3">
    <source>
        <dbReference type="ARBA" id="ARBA00022801"/>
    </source>
</evidence>
<comment type="catalytic activity">
    <reaction evidence="8">
        <text>ATP + H2O = ADP + phosphate + H(+)</text>
        <dbReference type="Rhea" id="RHEA:13065"/>
        <dbReference type="ChEBI" id="CHEBI:15377"/>
        <dbReference type="ChEBI" id="CHEBI:15378"/>
        <dbReference type="ChEBI" id="CHEBI:30616"/>
        <dbReference type="ChEBI" id="CHEBI:43474"/>
        <dbReference type="ChEBI" id="CHEBI:456216"/>
        <dbReference type="EC" id="3.6.4.13"/>
    </reaction>
</comment>
<dbReference type="InterPro" id="IPR027417">
    <property type="entry name" value="P-loop_NTPase"/>
</dbReference>
<comment type="similarity">
    <text evidence="7">Belongs to the DEAD box helicase family. DDX3/DED1 subfamily.</text>
</comment>
<dbReference type="GO" id="GO:0016787">
    <property type="term" value="F:hydrolase activity"/>
    <property type="evidence" value="ECO:0007669"/>
    <property type="project" value="UniProtKB-KW"/>
</dbReference>
<evidence type="ECO:0000256" key="1">
    <source>
        <dbReference type="ARBA" id="ARBA00012552"/>
    </source>
</evidence>
<sequence>MSNGANQQVQGLDRQFAGLDLNSAPAIDSRGRGQPPRSKYIPPHLRNHPQAQQGNNFNPAAGGYPPRNPQQDFYRRTSGGAIGTYNSFDSYGGYAGQPQVFARGGFVPHNDFMRGGGNPGQYQNFQRRGSDQNDRPGSGRYNQGGYDNRSGYSNRGGYGEYNDRGGGYNRSGYNSRGGYNNQGNTYNNNRWRSEDRWSAEERPPAETTNPDDWTKLLPRNERVEKDLFSGGNTGINFDKYEDIPVEATGEKVPNHINDFSDIDLGEIIQLNIQHSRYDRPTPVQKYAIPIVRGKRDLMACAQTGSGKTAAFLLPILSQIYENGPGKIPEQVNSSGNQSRYSRRKHFPLGLVLAPTRELASQIYDEARKFSYRSHVRPCVVYGGADVGTQMRDLDRGCHLLVATPGRLVDMMERGKVGMDQIKWLVLDEADRMLDMGFEPQIRRIVEQDTMPKTGIRQTLMFSATFPKEIQMLARDFLDNYIFLAVGRVGSTSVNITQKVVWVDENDKRSFLLDLLNAAGAESLTLVFVETKKGADALEDYLYREGYRATSIHGDRSQREREDALRNFRTGNTPILVATAVAARGLDIPNVKHVINFDMPSDIEEYVHRIGRTGRVGNLGLATSFFNEKNRNVVRDLMEILVETKMEVPSWLEGMAYEAKHSGGNRRTGSRQNGYGSGGFGSRDYRQANRPRTGGPNYGHANLYYGGGASYGGSYTQQAAPQSTDWFGN</sequence>
<feature type="region of interest" description="Disordered" evidence="11">
    <location>
        <begin position="660"/>
        <end position="696"/>
    </location>
</feature>
<dbReference type="GO" id="GO:0005524">
    <property type="term" value="F:ATP binding"/>
    <property type="evidence" value="ECO:0007669"/>
    <property type="project" value="UniProtKB-KW"/>
</dbReference>
<organism evidence="15">
    <name type="scientific">Ptychodera flava</name>
    <name type="common">Acorn worm</name>
    <dbReference type="NCBI Taxonomy" id="63121"/>
    <lineage>
        <taxon>Eukaryota</taxon>
        <taxon>Metazoa</taxon>
        <taxon>Hemichordata</taxon>
        <taxon>Enteropneusta</taxon>
        <taxon>Ptychoderidae</taxon>
        <taxon>Ptychodera</taxon>
    </lineage>
</organism>
<evidence type="ECO:0000256" key="10">
    <source>
        <dbReference type="RuleBase" id="RU000492"/>
    </source>
</evidence>
<dbReference type="SMART" id="SM00490">
    <property type="entry name" value="HELICc"/>
    <property type="match status" value="1"/>
</dbReference>
<keyword evidence="4 10" id="KW-0347">Helicase</keyword>
<evidence type="ECO:0000256" key="5">
    <source>
        <dbReference type="ARBA" id="ARBA00022840"/>
    </source>
</evidence>
<dbReference type="PROSITE" id="PS51195">
    <property type="entry name" value="Q_MOTIF"/>
    <property type="match status" value="1"/>
</dbReference>
<dbReference type="PROSITE" id="PS51192">
    <property type="entry name" value="HELICASE_ATP_BIND_1"/>
    <property type="match status" value="1"/>
</dbReference>
<feature type="domain" description="Helicase C-terminal" evidence="13">
    <location>
        <begin position="494"/>
        <end position="655"/>
    </location>
</feature>
<dbReference type="FunFam" id="3.40.50.300:FF:000008">
    <property type="entry name" value="ATP-dependent RNA helicase RhlB"/>
    <property type="match status" value="1"/>
</dbReference>
<feature type="compositionally biased region" description="Basic and acidic residues" evidence="11">
    <location>
        <begin position="191"/>
        <end position="204"/>
    </location>
</feature>
<dbReference type="GO" id="GO:0003724">
    <property type="term" value="F:RNA helicase activity"/>
    <property type="evidence" value="ECO:0007669"/>
    <property type="project" value="UniProtKB-EC"/>
</dbReference>
<feature type="compositionally biased region" description="Low complexity" evidence="11">
    <location>
        <begin position="177"/>
        <end position="189"/>
    </location>
</feature>
<dbReference type="InterPro" id="IPR001650">
    <property type="entry name" value="Helicase_C-like"/>
</dbReference>
<feature type="compositionally biased region" description="Polar residues" evidence="11">
    <location>
        <begin position="49"/>
        <end position="58"/>
    </location>
</feature>
<reference evidence="15" key="1">
    <citation type="submission" date="2020-01" db="EMBL/GenBank/DDBJ databases">
        <title>Restriction of germ line determinants in the indirect-developing hemichordate.</title>
        <authorList>
            <person name="Lin C.-Y."/>
            <person name="Yu J.-K."/>
            <person name="Su Y.-H."/>
        </authorList>
    </citation>
    <scope>NUCLEOTIDE SEQUENCE</scope>
</reference>
<feature type="domain" description="Helicase ATP-binding" evidence="12">
    <location>
        <begin position="288"/>
        <end position="483"/>
    </location>
</feature>
<feature type="domain" description="DEAD-box RNA helicase Q" evidence="14">
    <location>
        <begin position="257"/>
        <end position="285"/>
    </location>
</feature>
<proteinExistence type="evidence at transcript level"/>
<dbReference type="InterPro" id="IPR000629">
    <property type="entry name" value="RNA-helicase_DEAD-box_CS"/>
</dbReference>
<dbReference type="PROSITE" id="PS00039">
    <property type="entry name" value="DEAD_ATP_HELICASE"/>
    <property type="match status" value="1"/>
</dbReference>
<dbReference type="Pfam" id="PF00271">
    <property type="entry name" value="Helicase_C"/>
    <property type="match status" value="1"/>
</dbReference>
<dbReference type="EC" id="3.6.4.13" evidence="1"/>
<keyword evidence="3 10" id="KW-0378">Hydrolase</keyword>
<evidence type="ECO:0000256" key="2">
    <source>
        <dbReference type="ARBA" id="ARBA00022741"/>
    </source>
</evidence>